<dbReference type="PROSITE" id="PS51186">
    <property type="entry name" value="GNAT"/>
    <property type="match status" value="1"/>
</dbReference>
<dbReference type="Gene3D" id="3.40.630.30">
    <property type="match status" value="1"/>
</dbReference>
<dbReference type="GO" id="GO:0016747">
    <property type="term" value="F:acyltransferase activity, transferring groups other than amino-acyl groups"/>
    <property type="evidence" value="ECO:0007669"/>
    <property type="project" value="InterPro"/>
</dbReference>
<accession>A0A0F5I6C4</accession>
<sequence>MYKEKGLLANQTKGGEGMDAIYEGTLQSNGQAFYVRRLTLNDLDKLMFLQEKVIGSLEDKSVLQPLSREEFRYILEGNGLLVGAFTDTDFIAFRALLVPPIDEEHLGWDIGLTREELASVIYQEISNVHPDYRGNGLQKQLAFLIMEELKKIDQAYKYVCCTVAPFNMPSLKDKFAQGMEIAALKDKYDGMLRYIFVKKLAENQPRAYEHVQALKMEDISGQQALLEKGWRGFRMYEQEGMPVVDYGK</sequence>
<dbReference type="STRING" id="1221996.QY95_01152"/>
<evidence type="ECO:0000259" key="1">
    <source>
        <dbReference type="PROSITE" id="PS51186"/>
    </source>
</evidence>
<dbReference type="AlphaFoldDB" id="A0A0F5I6C4"/>
<dbReference type="SUPFAM" id="SSF55729">
    <property type="entry name" value="Acyl-CoA N-acyltransferases (Nat)"/>
    <property type="match status" value="1"/>
</dbReference>
<keyword evidence="3" id="KW-1185">Reference proteome</keyword>
<reference evidence="2" key="1">
    <citation type="submission" date="2015-02" db="EMBL/GenBank/DDBJ databases">
        <title>Genome Assembly of Bacillaceae bacterium MTCC 8252.</title>
        <authorList>
            <person name="Verma A."/>
            <person name="Khatri I."/>
            <person name="Mual P."/>
            <person name="Subramanian S."/>
            <person name="Krishnamurthi S."/>
        </authorList>
    </citation>
    <scope>NUCLEOTIDE SEQUENCE [LARGE SCALE GENOMIC DNA]</scope>
    <source>
        <strain evidence="2">MTCC 8252</strain>
    </source>
</reference>
<name>A0A0F5I6C4_BACTR</name>
<gene>
    <name evidence="2" type="ORF">QY95_01152</name>
</gene>
<dbReference type="Proteomes" id="UP000031563">
    <property type="component" value="Unassembled WGS sequence"/>
</dbReference>
<evidence type="ECO:0000313" key="3">
    <source>
        <dbReference type="Proteomes" id="UP000031563"/>
    </source>
</evidence>
<evidence type="ECO:0000313" key="2">
    <source>
        <dbReference type="EMBL" id="KKB40840.1"/>
    </source>
</evidence>
<dbReference type="InterPro" id="IPR000182">
    <property type="entry name" value="GNAT_dom"/>
</dbReference>
<organism evidence="2 3">
    <name type="scientific">Bacillus thermotolerans</name>
    <name type="common">Quasibacillus thermotolerans</name>
    <dbReference type="NCBI Taxonomy" id="1221996"/>
    <lineage>
        <taxon>Bacteria</taxon>
        <taxon>Bacillati</taxon>
        <taxon>Bacillota</taxon>
        <taxon>Bacilli</taxon>
        <taxon>Bacillales</taxon>
        <taxon>Bacillaceae</taxon>
        <taxon>Bacillus</taxon>
    </lineage>
</organism>
<feature type="domain" description="N-acetyltransferase" evidence="1">
    <location>
        <begin position="33"/>
        <end position="201"/>
    </location>
</feature>
<comment type="caution">
    <text evidence="2">The sequence shown here is derived from an EMBL/GenBank/DDBJ whole genome shotgun (WGS) entry which is preliminary data.</text>
</comment>
<dbReference type="EMBL" id="JWIR02000026">
    <property type="protein sequence ID" value="KKB40840.1"/>
    <property type="molecule type" value="Genomic_DNA"/>
</dbReference>
<protein>
    <submittedName>
        <fullName evidence="2">Protein clustered with N-succinyl arginine/lysine racemase</fullName>
    </submittedName>
</protein>
<proteinExistence type="predicted"/>
<dbReference type="InterPro" id="IPR016181">
    <property type="entry name" value="Acyl_CoA_acyltransferase"/>
</dbReference>